<dbReference type="Proteomes" id="UP001165060">
    <property type="component" value="Unassembled WGS sequence"/>
</dbReference>
<organism evidence="2 3">
    <name type="scientific">Tetraparma gracilis</name>
    <dbReference type="NCBI Taxonomy" id="2962635"/>
    <lineage>
        <taxon>Eukaryota</taxon>
        <taxon>Sar</taxon>
        <taxon>Stramenopiles</taxon>
        <taxon>Ochrophyta</taxon>
        <taxon>Bolidophyceae</taxon>
        <taxon>Parmales</taxon>
        <taxon>Triparmaceae</taxon>
        <taxon>Tetraparma</taxon>
    </lineage>
</organism>
<feature type="non-terminal residue" evidence="2">
    <location>
        <position position="175"/>
    </location>
</feature>
<sequence length="175" mass="19292">MLGAQPEPEDPSSLEESSLEQVSFGDFVYLHGITGGSQKSVKNLGEDTTTASGVGGYLHADRSFGRVGFQTEGEELRGFEDCLFQLIPQLNFDSVATKNALMRRPSFSGNADEQEMVDIRIKQESDQNEARVKKCEDGDDKELLYGNVCQLKHVPTGKFLKGNTFTASMEKDCLK</sequence>
<accession>A0ABQ6MYB0</accession>
<comment type="caution">
    <text evidence="2">The sequence shown here is derived from an EMBL/GenBank/DDBJ whole genome shotgun (WGS) entry which is preliminary data.</text>
</comment>
<gene>
    <name evidence="2" type="ORF">TeGR_g14298</name>
</gene>
<keyword evidence="3" id="KW-1185">Reference proteome</keyword>
<name>A0ABQ6MYB0_9STRA</name>
<dbReference type="Pfam" id="PF08709">
    <property type="entry name" value="Ins145_P3_rec"/>
    <property type="match status" value="1"/>
</dbReference>
<protein>
    <recommendedName>
        <fullName evidence="1">Inositol 1,4,5-trisphosphate/ryanodine receptor domain-containing protein</fullName>
    </recommendedName>
</protein>
<evidence type="ECO:0000259" key="1">
    <source>
        <dbReference type="Pfam" id="PF08709"/>
    </source>
</evidence>
<evidence type="ECO:0000313" key="3">
    <source>
        <dbReference type="Proteomes" id="UP001165060"/>
    </source>
</evidence>
<dbReference type="InterPro" id="IPR014821">
    <property type="entry name" value="Ins145_P3_rcpt"/>
</dbReference>
<evidence type="ECO:0000313" key="2">
    <source>
        <dbReference type="EMBL" id="GMI35216.1"/>
    </source>
</evidence>
<reference evidence="2 3" key="1">
    <citation type="journal article" date="2023" name="Commun. Biol.">
        <title>Genome analysis of Parmales, the sister group of diatoms, reveals the evolutionary specialization of diatoms from phago-mixotrophs to photoautotrophs.</title>
        <authorList>
            <person name="Ban H."/>
            <person name="Sato S."/>
            <person name="Yoshikawa S."/>
            <person name="Yamada K."/>
            <person name="Nakamura Y."/>
            <person name="Ichinomiya M."/>
            <person name="Sato N."/>
            <person name="Blanc-Mathieu R."/>
            <person name="Endo H."/>
            <person name="Kuwata A."/>
            <person name="Ogata H."/>
        </authorList>
    </citation>
    <scope>NUCLEOTIDE SEQUENCE [LARGE SCALE GENOMIC DNA]</scope>
</reference>
<dbReference type="EMBL" id="BRYB01004689">
    <property type="protein sequence ID" value="GMI35216.1"/>
    <property type="molecule type" value="Genomic_DNA"/>
</dbReference>
<dbReference type="Gene3D" id="2.80.10.50">
    <property type="match status" value="1"/>
</dbReference>
<feature type="domain" description="Inositol 1,4,5-trisphosphate/ryanodine receptor" evidence="1">
    <location>
        <begin position="75"/>
        <end position="174"/>
    </location>
</feature>
<proteinExistence type="predicted"/>